<dbReference type="EMBL" id="BAEQ01000048">
    <property type="protein sequence ID" value="GAC29621.1"/>
    <property type="molecule type" value="Genomic_DNA"/>
</dbReference>
<sequence length="170" mass="17694">MKNQMSKQKGFTLIELIIVIVILGILAVTAAPRFIDLQADAKESTLNGIRASLQGGSQLVYAKAAINGLLKGTEAAPAMVPLRVDSSGDAVTISTVYGYPNAVTVTGNANVVEFVDLDSAKFNITNADTPEGNFIVALGNAGVETGECYVRYTNALENASPIITVVATGC</sequence>
<dbReference type="STRING" id="1121922.GCA_000428905_01045"/>
<evidence type="ECO:0000313" key="2">
    <source>
        <dbReference type="EMBL" id="GAC29621.1"/>
    </source>
</evidence>
<accession>K6Z075</accession>
<reference evidence="3" key="1">
    <citation type="journal article" date="2014" name="Environ. Microbiol.">
        <title>Comparative genomics of the marine bacterial genus Glaciecola reveals the high degree of genomic diversity and genomic characteristic for cold adaptation.</title>
        <authorList>
            <person name="Qin Q.L."/>
            <person name="Xie B.B."/>
            <person name="Yu Y."/>
            <person name="Shu Y.L."/>
            <person name="Rong J.C."/>
            <person name="Zhang Y.J."/>
            <person name="Zhao D.L."/>
            <person name="Chen X.L."/>
            <person name="Zhang X.Y."/>
            <person name="Chen B."/>
            <person name="Zhou B.C."/>
            <person name="Zhang Y.Z."/>
        </authorList>
    </citation>
    <scope>NUCLEOTIDE SEQUENCE [LARGE SCALE GENOMIC DNA]</scope>
    <source>
        <strain evidence="3">ACAM 615</strain>
    </source>
</reference>
<dbReference type="RefSeq" id="WP_006012822.1">
    <property type="nucleotide sequence ID" value="NZ_AUAV01000005.1"/>
</dbReference>
<evidence type="ECO:0000313" key="3">
    <source>
        <dbReference type="Proteomes" id="UP000006251"/>
    </source>
</evidence>
<evidence type="ECO:0008006" key="4">
    <source>
        <dbReference type="Google" id="ProtNLM"/>
    </source>
</evidence>
<keyword evidence="1" id="KW-1133">Transmembrane helix</keyword>
<dbReference type="InterPro" id="IPR012902">
    <property type="entry name" value="N_methyl_site"/>
</dbReference>
<keyword evidence="1" id="KW-0472">Membrane</keyword>
<dbReference type="Proteomes" id="UP000006251">
    <property type="component" value="Unassembled WGS sequence"/>
</dbReference>
<comment type="caution">
    <text evidence="2">The sequence shown here is derived from an EMBL/GenBank/DDBJ whole genome shotgun (WGS) entry which is preliminary data.</text>
</comment>
<evidence type="ECO:0000256" key="1">
    <source>
        <dbReference type="SAM" id="Phobius"/>
    </source>
</evidence>
<proteinExistence type="predicted"/>
<feature type="transmembrane region" description="Helical" evidence="1">
    <location>
        <begin position="12"/>
        <end position="35"/>
    </location>
</feature>
<name>K6Z075_9ALTE</name>
<dbReference type="Pfam" id="PF07963">
    <property type="entry name" value="N_methyl"/>
    <property type="match status" value="1"/>
</dbReference>
<dbReference type="AlphaFoldDB" id="K6Z075"/>
<dbReference type="NCBIfam" id="TIGR02532">
    <property type="entry name" value="IV_pilin_GFxxxE"/>
    <property type="match status" value="1"/>
</dbReference>
<keyword evidence="1" id="KW-0812">Transmembrane</keyword>
<dbReference type="InterPro" id="IPR045584">
    <property type="entry name" value="Pilin-like"/>
</dbReference>
<protein>
    <recommendedName>
        <fullName evidence="4">MSHA pilin protein MshA</fullName>
    </recommendedName>
</protein>
<dbReference type="PROSITE" id="PS00409">
    <property type="entry name" value="PROKAR_NTER_METHYL"/>
    <property type="match status" value="1"/>
</dbReference>
<organism evidence="2 3">
    <name type="scientific">Brumicola pallidula DSM 14239 = ACAM 615</name>
    <dbReference type="NCBI Taxonomy" id="1121922"/>
    <lineage>
        <taxon>Bacteria</taxon>
        <taxon>Pseudomonadati</taxon>
        <taxon>Pseudomonadota</taxon>
        <taxon>Gammaproteobacteria</taxon>
        <taxon>Alteromonadales</taxon>
        <taxon>Alteromonadaceae</taxon>
        <taxon>Brumicola</taxon>
    </lineage>
</organism>
<dbReference type="Gene3D" id="3.30.700.10">
    <property type="entry name" value="Glycoprotein, Type 4 Pilin"/>
    <property type="match status" value="1"/>
</dbReference>
<keyword evidence="3" id="KW-1185">Reference proteome</keyword>
<gene>
    <name evidence="2" type="ORF">GPAL_2770</name>
</gene>
<dbReference type="SUPFAM" id="SSF54523">
    <property type="entry name" value="Pili subunits"/>
    <property type="match status" value="1"/>
</dbReference>